<name>A0AAE1DY67_9GAST</name>
<keyword evidence="3" id="KW-1185">Reference proteome</keyword>
<gene>
    <name evidence="2" type="ORF">RRG08_032367</name>
</gene>
<reference evidence="2" key="1">
    <citation type="journal article" date="2023" name="G3 (Bethesda)">
        <title>A reference genome for the long-term kleptoplast-retaining sea slug Elysia crispata morphotype clarki.</title>
        <authorList>
            <person name="Eastman K.E."/>
            <person name="Pendleton A.L."/>
            <person name="Shaikh M.A."/>
            <person name="Suttiyut T."/>
            <person name="Ogas R."/>
            <person name="Tomko P."/>
            <person name="Gavelis G."/>
            <person name="Widhalm J.R."/>
            <person name="Wisecaver J.H."/>
        </authorList>
    </citation>
    <scope>NUCLEOTIDE SEQUENCE</scope>
    <source>
        <strain evidence="2">ECLA1</strain>
    </source>
</reference>
<evidence type="ECO:0000256" key="1">
    <source>
        <dbReference type="SAM" id="MobiDB-lite"/>
    </source>
</evidence>
<sequence>MISRCQNGSNILFHVCSIWTYNYSLPSPSQGRHVTAHYKSTNKTLKADIIPFGCNPCVEEISPIKGRQSRPQNGRLKTVGPPTLLTPWKECTGEKMEEQLGVQELNILEGVPQRTDPRAPLIPEHLSSAPESARCTMPHSQQLLNGRSELRVPPPDRSWRCSPHSVH</sequence>
<evidence type="ECO:0000313" key="3">
    <source>
        <dbReference type="Proteomes" id="UP001283361"/>
    </source>
</evidence>
<feature type="region of interest" description="Disordered" evidence="1">
    <location>
        <begin position="144"/>
        <end position="167"/>
    </location>
</feature>
<protein>
    <submittedName>
        <fullName evidence="2">Uncharacterized protein</fullName>
    </submittedName>
</protein>
<dbReference type="AlphaFoldDB" id="A0AAE1DY67"/>
<proteinExistence type="predicted"/>
<dbReference type="EMBL" id="JAWDGP010001865">
    <property type="protein sequence ID" value="KAK3787411.1"/>
    <property type="molecule type" value="Genomic_DNA"/>
</dbReference>
<evidence type="ECO:0000313" key="2">
    <source>
        <dbReference type="EMBL" id="KAK3787411.1"/>
    </source>
</evidence>
<comment type="caution">
    <text evidence="2">The sequence shown here is derived from an EMBL/GenBank/DDBJ whole genome shotgun (WGS) entry which is preliminary data.</text>
</comment>
<organism evidence="2 3">
    <name type="scientific">Elysia crispata</name>
    <name type="common">lettuce slug</name>
    <dbReference type="NCBI Taxonomy" id="231223"/>
    <lineage>
        <taxon>Eukaryota</taxon>
        <taxon>Metazoa</taxon>
        <taxon>Spiralia</taxon>
        <taxon>Lophotrochozoa</taxon>
        <taxon>Mollusca</taxon>
        <taxon>Gastropoda</taxon>
        <taxon>Heterobranchia</taxon>
        <taxon>Euthyneura</taxon>
        <taxon>Panpulmonata</taxon>
        <taxon>Sacoglossa</taxon>
        <taxon>Placobranchoidea</taxon>
        <taxon>Plakobranchidae</taxon>
        <taxon>Elysia</taxon>
    </lineage>
</organism>
<dbReference type="Proteomes" id="UP001283361">
    <property type="component" value="Unassembled WGS sequence"/>
</dbReference>
<accession>A0AAE1DY67</accession>